<dbReference type="InterPro" id="IPR029044">
    <property type="entry name" value="Nucleotide-diphossugar_trans"/>
</dbReference>
<evidence type="ECO:0000256" key="20">
    <source>
        <dbReference type="ARBA" id="ARBA00022990"/>
    </source>
</evidence>
<dbReference type="Pfam" id="PF02709">
    <property type="entry name" value="Glyco_transf_7C"/>
    <property type="match status" value="1"/>
</dbReference>
<dbReference type="Gene3D" id="3.90.550.10">
    <property type="entry name" value="Spore Coat Polysaccharide Biosynthesis Protein SpsA, Chain A"/>
    <property type="match status" value="1"/>
</dbReference>
<keyword evidence="13" id="KW-0479">Metal-binding</keyword>
<evidence type="ECO:0000256" key="19">
    <source>
        <dbReference type="ARBA" id="ARBA00022989"/>
    </source>
</evidence>
<evidence type="ECO:0000256" key="5">
    <source>
        <dbReference type="ARBA" id="ARBA00004922"/>
    </source>
</evidence>
<name>A0A7J6BJF2_AMEME</name>
<keyword evidence="25" id="KW-0325">Glycoprotein</keyword>
<dbReference type="Gene3D" id="3.40.50.720">
    <property type="entry name" value="NAD(P)-binding Rossmann-like Domain"/>
    <property type="match status" value="1"/>
</dbReference>
<evidence type="ECO:0000256" key="21">
    <source>
        <dbReference type="ARBA" id="ARBA00023034"/>
    </source>
</evidence>
<evidence type="ECO:0000256" key="16">
    <source>
        <dbReference type="ARBA" id="ARBA00022946"/>
    </source>
</evidence>
<accession>A0A7J6BJF2</accession>
<dbReference type="AlphaFoldDB" id="A0A7J6BJF2"/>
<protein>
    <recommendedName>
        <fullName evidence="29">Polypeptide N-acetylgalactosaminyltransferase</fullName>
        <ecNumber evidence="29">2.4.1.-</ecNumber>
    </recommendedName>
    <alternativeName>
        <fullName evidence="29">Protein-UDP acetylgalactosaminyltransferase</fullName>
    </alternativeName>
</protein>
<evidence type="ECO:0000256" key="1">
    <source>
        <dbReference type="ARBA" id="ARBA00001936"/>
    </source>
</evidence>
<comment type="cofactor">
    <cofactor evidence="2">
        <name>FAD</name>
        <dbReference type="ChEBI" id="CHEBI:57692"/>
    </cofactor>
</comment>
<evidence type="ECO:0000256" key="23">
    <source>
        <dbReference type="ARBA" id="ARBA00023136"/>
    </source>
</evidence>
<dbReference type="PANTHER" id="PTHR11675:SF50">
    <property type="entry name" value="POLYPEPTIDE N-ACETYLGALACTOSAMINYLTRANSFERASE 8-RELATED"/>
    <property type="match status" value="1"/>
</dbReference>
<dbReference type="FunFam" id="3.90.550.10:FF:000192">
    <property type="entry name" value="Polypeptide N-acetylgalactosaminyltransferase 9"/>
    <property type="match status" value="1"/>
</dbReference>
<keyword evidence="15" id="KW-0274">FAD</keyword>
<evidence type="ECO:0000256" key="12">
    <source>
        <dbReference type="ARBA" id="ARBA00022692"/>
    </source>
</evidence>
<evidence type="ECO:0000256" key="3">
    <source>
        <dbReference type="ARBA" id="ARBA00004305"/>
    </source>
</evidence>
<evidence type="ECO:0000259" key="30">
    <source>
        <dbReference type="SMART" id="SM00458"/>
    </source>
</evidence>
<dbReference type="EMBL" id="JAAGNN010000001">
    <property type="protein sequence ID" value="KAF4094281.1"/>
    <property type="molecule type" value="Genomic_DNA"/>
</dbReference>
<evidence type="ECO:0000256" key="14">
    <source>
        <dbReference type="ARBA" id="ARBA00022734"/>
    </source>
</evidence>
<gene>
    <name evidence="31" type="ORF">AMELA_G00011720</name>
</gene>
<dbReference type="FunFam" id="3.40.50.720:FF:000246">
    <property type="entry name" value="NADH dehydrogenase [ubiquinone] 1 alpha subcomplex subunit 9, mitochondrial"/>
    <property type="match status" value="1"/>
</dbReference>
<dbReference type="InterPro" id="IPR045885">
    <property type="entry name" value="GalNAc-T"/>
</dbReference>
<dbReference type="InterPro" id="IPR036291">
    <property type="entry name" value="NAD(P)-bd_dom_sf"/>
</dbReference>
<sequence length="973" mass="111104">MAAVVWVSRPVSVLPRLSSACSPAVLAAGPVAIQQRQIHHALIPKGKGGRSSFSGVAATVFGATGFLGRYVVNRLGRIGSQIVIPHRCDQYDLMYLRPMGDLGQIIFMEWDVKDKESIKRAIAHSNVVINLVGREWETSNYKYEDVFLTIPQQIAKASREAGVSKFIHVSHLNADIRSPSKYLRNKAVGETAVRDEFPDAIIMKPSEFFGREDRFFNHFANMRWFGKAIPLIAMGKKTVKQPCHVVDVAKAIVNAIKDPDANGKTYALVGPNRYLLHDLVEYVYAVAHRPFVAYPMPRPLYHLVARFFEMNPFEPWTTRDKVDRFHLTDMQYPDLPGFEDLGITPSSVEQKAIEVLRRHRRFRFLEAELSETKPAKTITSEQLALLLRLYHPSDKQSNQSLDLLPRLERTAEHTILDKLDGLERQINQIAKSLQLSMQKVSQSVEDQPAVEKKKPLVNKLFPNSELFKKWGDELSKEEQKDAERLFQLYGYNVFLSDRIPLNRTLLDTRDFRCATKVYPEKLPSLSVVLIYLNEALSILKRAIHSIIDRTPAHLLKEIILVDDHSTNDDLKEKLGEFIDQVHQKRPGLLKKVSHRKKLGLTQARISGWKAAVGDVVAILDAHIEVHKQWAEPLLARIKADRTVVLSPVFDRVEFDTLKVNPYFANAHAFDWQLWCMYESFRPDWYQLEDPSKPGKSPSVMGILVADRKFLGEIGGLDKGMEIYGGENVELGIRVWLCGGSIEIIPCSKIAHIERAHKPYAPDLAEPMRRNALRVAEIWMDEYKKNVYVSWNLPLKDHGIDIGNVTERKKLRKQLKCKPFSWYLKNVYPELDTWDDLLGYGTIQSGLLENHCIDQGPVPGSVPVLYQCHFLSPQHCYYKSNGELYIGGIKSHTYNNNRCLVDPGEGNTPTLHDCKIAKEKGFHMHWDFKQGHTIKNKDTRKCLEIAQGEDSFYQLVLQACSGQKWRIQHVIQDF</sequence>
<keyword evidence="16" id="KW-0809">Transit peptide</keyword>
<keyword evidence="22" id="KW-0496">Mitochondrion</keyword>
<dbReference type="CDD" id="cd05271">
    <property type="entry name" value="NDUFA9_like_SDR_a"/>
    <property type="match status" value="1"/>
</dbReference>
<dbReference type="InterPro" id="IPR035992">
    <property type="entry name" value="Ricin_B-like_lectins"/>
</dbReference>
<keyword evidence="9" id="KW-0679">Respiratory chain</keyword>
<evidence type="ECO:0000313" key="32">
    <source>
        <dbReference type="Proteomes" id="UP000593565"/>
    </source>
</evidence>
<evidence type="ECO:0000256" key="27">
    <source>
        <dbReference type="ARBA" id="ARBA00038501"/>
    </source>
</evidence>
<keyword evidence="20" id="KW-0007">Acetylation</keyword>
<keyword evidence="8" id="KW-0285">Flavoprotein</keyword>
<evidence type="ECO:0000256" key="13">
    <source>
        <dbReference type="ARBA" id="ARBA00022723"/>
    </source>
</evidence>
<evidence type="ECO:0000256" key="8">
    <source>
        <dbReference type="ARBA" id="ARBA00022630"/>
    </source>
</evidence>
<comment type="cofactor">
    <cofactor evidence="1 29">
        <name>Mn(2+)</name>
        <dbReference type="ChEBI" id="CHEBI:29035"/>
    </cofactor>
</comment>
<dbReference type="EC" id="2.4.1.-" evidence="29"/>
<evidence type="ECO:0000256" key="24">
    <source>
        <dbReference type="ARBA" id="ARBA00023157"/>
    </source>
</evidence>
<dbReference type="GO" id="GO:0006493">
    <property type="term" value="P:protein O-linked glycosylation"/>
    <property type="evidence" value="ECO:0007669"/>
    <property type="project" value="TreeGrafter"/>
</dbReference>
<dbReference type="InterPro" id="IPR000772">
    <property type="entry name" value="Ricin_B_lectin"/>
</dbReference>
<keyword evidence="10 29" id="KW-0328">Glycosyltransferase</keyword>
<keyword evidence="11 29" id="KW-0808">Transferase</keyword>
<dbReference type="Proteomes" id="UP000593565">
    <property type="component" value="Unassembled WGS sequence"/>
</dbReference>
<evidence type="ECO:0000256" key="2">
    <source>
        <dbReference type="ARBA" id="ARBA00001974"/>
    </source>
</evidence>
<keyword evidence="18" id="KW-0249">Electron transport</keyword>
<dbReference type="SMART" id="SM00458">
    <property type="entry name" value="RICIN"/>
    <property type="match status" value="1"/>
</dbReference>
<proteinExistence type="inferred from homology"/>
<dbReference type="FunFam" id="2.80.10.50:FF:000017">
    <property type="entry name" value="Polypeptide N-acetylgalactosaminyltransferase"/>
    <property type="match status" value="1"/>
</dbReference>
<evidence type="ECO:0000256" key="4">
    <source>
        <dbReference type="ARBA" id="ARBA00004323"/>
    </source>
</evidence>
<keyword evidence="24 29" id="KW-1015">Disulfide bond</keyword>
<dbReference type="Pfam" id="PF00652">
    <property type="entry name" value="Ricin_B_lectin"/>
    <property type="match status" value="1"/>
</dbReference>
<evidence type="ECO:0000256" key="9">
    <source>
        <dbReference type="ARBA" id="ARBA00022660"/>
    </source>
</evidence>
<dbReference type="GO" id="GO:0030246">
    <property type="term" value="F:carbohydrate binding"/>
    <property type="evidence" value="ECO:0007669"/>
    <property type="project" value="UniProtKB-KW"/>
</dbReference>
<dbReference type="InterPro" id="IPR001509">
    <property type="entry name" value="Epimerase_deHydtase"/>
</dbReference>
<evidence type="ECO:0000256" key="7">
    <source>
        <dbReference type="ARBA" id="ARBA00022448"/>
    </source>
</evidence>
<dbReference type="UniPathway" id="UPA00378"/>
<dbReference type="Pfam" id="PF01370">
    <property type="entry name" value="Epimerase"/>
    <property type="match status" value="1"/>
</dbReference>
<keyword evidence="19" id="KW-1133">Transmembrane helix</keyword>
<dbReference type="SUPFAM" id="SSF51735">
    <property type="entry name" value="NAD(P)-binding Rossmann-fold domains"/>
    <property type="match status" value="1"/>
</dbReference>
<dbReference type="InterPro" id="IPR027791">
    <property type="entry name" value="Galactosyl_T_C"/>
</dbReference>
<comment type="similarity">
    <text evidence="27">Belongs to the complex I NDUFA9 subunit family.</text>
</comment>
<dbReference type="Gene3D" id="2.80.10.50">
    <property type="match status" value="1"/>
</dbReference>
<keyword evidence="7" id="KW-0813">Transport</keyword>
<organism evidence="31 32">
    <name type="scientific">Ameiurus melas</name>
    <name type="common">Black bullhead</name>
    <name type="synonym">Silurus melas</name>
    <dbReference type="NCBI Taxonomy" id="219545"/>
    <lineage>
        <taxon>Eukaryota</taxon>
        <taxon>Metazoa</taxon>
        <taxon>Chordata</taxon>
        <taxon>Craniata</taxon>
        <taxon>Vertebrata</taxon>
        <taxon>Euteleostomi</taxon>
        <taxon>Actinopterygii</taxon>
        <taxon>Neopterygii</taxon>
        <taxon>Teleostei</taxon>
        <taxon>Ostariophysi</taxon>
        <taxon>Siluriformes</taxon>
        <taxon>Ictaluridae</taxon>
        <taxon>Ameiurus</taxon>
    </lineage>
</organism>
<dbReference type="InterPro" id="IPR001173">
    <property type="entry name" value="Glyco_trans_2-like"/>
</dbReference>
<evidence type="ECO:0000256" key="18">
    <source>
        <dbReference type="ARBA" id="ARBA00022982"/>
    </source>
</evidence>
<evidence type="ECO:0000256" key="25">
    <source>
        <dbReference type="ARBA" id="ARBA00023180"/>
    </source>
</evidence>
<evidence type="ECO:0000256" key="10">
    <source>
        <dbReference type="ARBA" id="ARBA00022676"/>
    </source>
</evidence>
<evidence type="ECO:0000256" key="11">
    <source>
        <dbReference type="ARBA" id="ARBA00022679"/>
    </source>
</evidence>
<keyword evidence="26 29" id="KW-0464">Manganese</keyword>
<dbReference type="PROSITE" id="PS50231">
    <property type="entry name" value="RICIN_B_LECTIN"/>
    <property type="match status" value="1"/>
</dbReference>
<dbReference type="Pfam" id="PF00535">
    <property type="entry name" value="Glycos_transf_2"/>
    <property type="match status" value="1"/>
</dbReference>
<dbReference type="SUPFAM" id="SSF50370">
    <property type="entry name" value="Ricin B-like lectins"/>
    <property type="match status" value="1"/>
</dbReference>
<feature type="domain" description="Ricin B lectin" evidence="30">
    <location>
        <begin position="838"/>
        <end position="967"/>
    </location>
</feature>
<dbReference type="SUPFAM" id="SSF53448">
    <property type="entry name" value="Nucleotide-diphospho-sugar transferases"/>
    <property type="match status" value="1"/>
</dbReference>
<evidence type="ECO:0000256" key="6">
    <source>
        <dbReference type="ARBA" id="ARBA00005680"/>
    </source>
</evidence>
<keyword evidence="32" id="KW-1185">Reference proteome</keyword>
<dbReference type="GO" id="GO:0004653">
    <property type="term" value="F:polypeptide N-acetylgalactosaminyltransferase activity"/>
    <property type="evidence" value="ECO:0007669"/>
    <property type="project" value="TreeGrafter"/>
</dbReference>
<evidence type="ECO:0000256" key="17">
    <source>
        <dbReference type="ARBA" id="ARBA00022968"/>
    </source>
</evidence>
<keyword evidence="14 29" id="KW-0430">Lectin</keyword>
<dbReference type="CDD" id="cd02510">
    <property type="entry name" value="pp-GalNAc-T"/>
    <property type="match status" value="1"/>
</dbReference>
<keyword evidence="23" id="KW-0472">Membrane</keyword>
<keyword evidence="12" id="KW-0812">Transmembrane</keyword>
<comment type="subcellular location">
    <subcellularLocation>
        <location evidence="4 29">Golgi apparatus membrane</location>
        <topology evidence="4 29">Single-pass type II membrane protein</topology>
    </subcellularLocation>
    <subcellularLocation>
        <location evidence="3">Mitochondrion matrix</location>
    </subcellularLocation>
</comment>
<keyword evidence="21 29" id="KW-0333">Golgi apparatus</keyword>
<evidence type="ECO:0000256" key="29">
    <source>
        <dbReference type="RuleBase" id="RU361242"/>
    </source>
</evidence>
<evidence type="ECO:0000313" key="31">
    <source>
        <dbReference type="EMBL" id="KAF4094281.1"/>
    </source>
</evidence>
<comment type="subunit">
    <text evidence="28">Complex I is composed of 45 different subunits. This a component of the hydrophobic protein fraction. Interacts with BLOC1S1. Interacts with SLC2A4. Interacts with CLOCK. Interacts with RAB5IF.</text>
</comment>
<comment type="caution">
    <text evidence="31">The sequence shown here is derived from an EMBL/GenBank/DDBJ whole genome shotgun (WGS) entry which is preliminary data.</text>
</comment>
<reference evidence="31 32" key="1">
    <citation type="submission" date="2020-02" db="EMBL/GenBank/DDBJ databases">
        <title>A chromosome-scale genome assembly of the black bullhead catfish (Ameiurus melas).</title>
        <authorList>
            <person name="Wen M."/>
            <person name="Zham M."/>
            <person name="Cabau C."/>
            <person name="Klopp C."/>
            <person name="Donnadieu C."/>
            <person name="Roques C."/>
            <person name="Bouchez O."/>
            <person name="Lampietro C."/>
            <person name="Jouanno E."/>
            <person name="Herpin A."/>
            <person name="Louis A."/>
            <person name="Berthelot C."/>
            <person name="Parey E."/>
            <person name="Roest-Crollius H."/>
            <person name="Braasch I."/>
            <person name="Postlethwait J."/>
            <person name="Robinson-Rechavi M."/>
            <person name="Echchiki A."/>
            <person name="Begum T."/>
            <person name="Montfort J."/>
            <person name="Schartl M."/>
            <person name="Bobe J."/>
            <person name="Guiguen Y."/>
        </authorList>
    </citation>
    <scope>NUCLEOTIDE SEQUENCE [LARGE SCALE GENOMIC DNA]</scope>
    <source>
        <strain evidence="31">M_S1</strain>
        <tissue evidence="31">Blood</tissue>
    </source>
</reference>
<comment type="pathway">
    <text evidence="5 29">Protein modification; protein glycosylation.</text>
</comment>
<dbReference type="GO" id="GO:0046872">
    <property type="term" value="F:metal ion binding"/>
    <property type="evidence" value="ECO:0007669"/>
    <property type="project" value="UniProtKB-KW"/>
</dbReference>
<dbReference type="GO" id="GO:0000139">
    <property type="term" value="C:Golgi membrane"/>
    <property type="evidence" value="ECO:0007669"/>
    <property type="project" value="UniProtKB-SubCell"/>
</dbReference>
<dbReference type="PANTHER" id="PTHR11675">
    <property type="entry name" value="N-ACETYLGALACTOSAMINYLTRANSFERASE"/>
    <property type="match status" value="1"/>
</dbReference>
<evidence type="ECO:0000256" key="26">
    <source>
        <dbReference type="ARBA" id="ARBA00023211"/>
    </source>
</evidence>
<keyword evidence="17" id="KW-0735">Signal-anchor</keyword>
<evidence type="ECO:0000256" key="28">
    <source>
        <dbReference type="ARBA" id="ARBA00046455"/>
    </source>
</evidence>
<evidence type="ECO:0000256" key="22">
    <source>
        <dbReference type="ARBA" id="ARBA00023128"/>
    </source>
</evidence>
<evidence type="ECO:0000256" key="15">
    <source>
        <dbReference type="ARBA" id="ARBA00022827"/>
    </source>
</evidence>
<comment type="similarity">
    <text evidence="6 29">Belongs to the glycosyltransferase 2 family. GalNAc-T subfamily.</text>
</comment>
<dbReference type="GO" id="GO:0005759">
    <property type="term" value="C:mitochondrial matrix"/>
    <property type="evidence" value="ECO:0007669"/>
    <property type="project" value="UniProtKB-SubCell"/>
</dbReference>